<keyword evidence="3" id="KW-1185">Reference proteome</keyword>
<gene>
    <name evidence="2" type="ORF">DPMN_093209</name>
</gene>
<protein>
    <recommendedName>
        <fullName evidence="4">NACHT domain-containing protein</fullName>
    </recommendedName>
</protein>
<evidence type="ECO:0000313" key="3">
    <source>
        <dbReference type="Proteomes" id="UP000828390"/>
    </source>
</evidence>
<organism evidence="2 3">
    <name type="scientific">Dreissena polymorpha</name>
    <name type="common">Zebra mussel</name>
    <name type="synonym">Mytilus polymorpha</name>
    <dbReference type="NCBI Taxonomy" id="45954"/>
    <lineage>
        <taxon>Eukaryota</taxon>
        <taxon>Metazoa</taxon>
        <taxon>Spiralia</taxon>
        <taxon>Lophotrochozoa</taxon>
        <taxon>Mollusca</taxon>
        <taxon>Bivalvia</taxon>
        <taxon>Autobranchia</taxon>
        <taxon>Heteroconchia</taxon>
        <taxon>Euheterodonta</taxon>
        <taxon>Imparidentia</taxon>
        <taxon>Neoheterodontei</taxon>
        <taxon>Myida</taxon>
        <taxon>Dreissenoidea</taxon>
        <taxon>Dreissenidae</taxon>
        <taxon>Dreissena</taxon>
    </lineage>
</organism>
<accession>A0A9D4L5A1</accession>
<sequence>MASLSSVFTENERTNWLKAWLAVDIAKSGLEQFVENEAKTVHTNIYNNVWSSIQSQATCTGCYTANLLKCPTQGVCNKRGAHSTCTSMHDNAAKQPRPCPANVCDKVRDEIIKLHKFNKQSWMNTIAQQWATNPWQIAKAYLPPDGYAGKCSVQDTDFNGIISFMMNCKHFDNKFSFLIASGKLNPPCLLTKAREIGRTVRHSSQCKVIDPDLHDIFATLTSLLSDQTSLTHDVRAREAVKKLAELQKEALKITTEEMIYSLKAAQDTLKKVQNVADTSLDEMQMYLEQCKKDLNAHMDKCKLELDDHAAKCTKVIGEHVRKTVESTYEQSCKDFRGHLIGFYTTKMNTVAVLPLWLGLDKPILDIFVQPKLSLYKIEKDGSRNKTNKAIHQYKDFFCSDNKLKCVFIQGDPGIGKSTFLTKLALDWCDAVSLHNPDHKATFSDVGTLQDFQFLFHISLRDAIGQREVIEMIKTQIIDNIYMGYKRTQAFDLLQQIFERESCLVSMDGLNEWDDHLKQYAVPMIPYSHTKCVSLITTRPWKMADERIKVSVIDRLLEIEGVTDSEQLTKNIILSLQTGNERTHAEFIKFVDERNFVHYLTSPWLQGLLVNVWISKSDVKGSLCEINCILLDVLFKRANGKDGSFKTGCSIQCLSRTRYIKKQIKIFDALANAAFQFTFSSQKSVTFSEQELGKYLSKKQLHFCLNAGVLTTSCNNLQGAQGPYFSFTHETVQEFLAAFHIANKKVDLIAYFKTENKYNVLEISQTFIYLCGLHCETANILINHLVEGDFLSDISRGLSLFMENFEGNLSAFQNENFTTDTVVKLKQNKMNNNARCLVLSVLFQRMIIAGFSEAKVSGQKDICLQCMDFTFHDYLNECDSNALKELLILNKSNVRSLLLENNSLEVSEILAVLQQSKHSLERLKTTVEPELYKALNNLNIQKLHCIGQIDESSMSDALTSLPILTYLCIEDSLLMEQIVLPGTIQEIILLKCTCKAVFLRRLLVYVSSLKHDVVLCLVSVIVTDSHTPIFQSEILLSDMTHIDLYIKQGNDGLYDILPCIAIGKLSLLSAVDVSLASKIVYTLTKLKVLNLSGTYSDICTLQIPATLDRISLHEVECSSEWLYSLLIAVSSLDHHVECQLYNVVLQPCEDAGGDPSQIHVSDLRSEKLSRDFSKITLFVEHGSMELFKILRDTRIEILGLGTADCASKASDTLPTMSALKTLHLWGTYKDRCNLSLPATLRSISLQKVECSSEWLYSLLIALSSLDQYVDCGLYKVVLQPCTDAGGDHSQIHVSDLRSEILSRDFSKITIWIEHGSMELFKIFRDTSIGILGLGTADCASEASDILPTMRALKTLYLRGTYMGRCKLRLPATLRFISLQMVKYSYEWLCSLFITLSALDQYVICELFNIVLQPCTYASEDDFQRYVSDFRSEILSRDMSKISILLENGSAELFELFLDTGIGIIRC</sequence>
<keyword evidence="1" id="KW-0175">Coiled coil</keyword>
<name>A0A9D4L5A1_DREPO</name>
<evidence type="ECO:0008006" key="4">
    <source>
        <dbReference type="Google" id="ProtNLM"/>
    </source>
</evidence>
<reference evidence="2" key="2">
    <citation type="submission" date="2020-11" db="EMBL/GenBank/DDBJ databases">
        <authorList>
            <person name="McCartney M.A."/>
            <person name="Auch B."/>
            <person name="Kono T."/>
            <person name="Mallez S."/>
            <person name="Becker A."/>
            <person name="Gohl D.M."/>
            <person name="Silverstein K.A.T."/>
            <person name="Koren S."/>
            <person name="Bechman K.B."/>
            <person name="Herman A."/>
            <person name="Abrahante J.E."/>
            <person name="Garbe J."/>
        </authorList>
    </citation>
    <scope>NUCLEOTIDE SEQUENCE</scope>
    <source>
        <strain evidence="2">Duluth1</strain>
        <tissue evidence="2">Whole animal</tissue>
    </source>
</reference>
<dbReference type="Proteomes" id="UP000828390">
    <property type="component" value="Unassembled WGS sequence"/>
</dbReference>
<evidence type="ECO:0000256" key="1">
    <source>
        <dbReference type="SAM" id="Coils"/>
    </source>
</evidence>
<dbReference type="PANTHER" id="PTHR46312">
    <property type="entry name" value="NACHT DOMAIN-CONTAINING PROTEIN"/>
    <property type="match status" value="1"/>
</dbReference>
<dbReference type="EMBL" id="JAIWYP010000003">
    <property type="protein sequence ID" value="KAH3850736.1"/>
    <property type="molecule type" value="Genomic_DNA"/>
</dbReference>
<dbReference type="InterPro" id="IPR027897">
    <property type="entry name" value="DUF4559"/>
</dbReference>
<dbReference type="SUPFAM" id="SSF52540">
    <property type="entry name" value="P-loop containing nucleoside triphosphate hydrolases"/>
    <property type="match status" value="1"/>
</dbReference>
<dbReference type="Gene3D" id="3.40.50.300">
    <property type="entry name" value="P-loop containing nucleotide triphosphate hydrolases"/>
    <property type="match status" value="1"/>
</dbReference>
<reference evidence="2" key="1">
    <citation type="journal article" date="2019" name="bioRxiv">
        <title>The Genome of the Zebra Mussel, Dreissena polymorpha: A Resource for Invasive Species Research.</title>
        <authorList>
            <person name="McCartney M.A."/>
            <person name="Auch B."/>
            <person name="Kono T."/>
            <person name="Mallez S."/>
            <person name="Zhang Y."/>
            <person name="Obille A."/>
            <person name="Becker A."/>
            <person name="Abrahante J.E."/>
            <person name="Garbe J."/>
            <person name="Badalamenti J.P."/>
            <person name="Herman A."/>
            <person name="Mangelson H."/>
            <person name="Liachko I."/>
            <person name="Sullivan S."/>
            <person name="Sone E.D."/>
            <person name="Koren S."/>
            <person name="Silverstein K.A.T."/>
            <person name="Beckman K.B."/>
            <person name="Gohl D.M."/>
        </authorList>
    </citation>
    <scope>NUCLEOTIDE SEQUENCE</scope>
    <source>
        <strain evidence="2">Duluth1</strain>
        <tissue evidence="2">Whole animal</tissue>
    </source>
</reference>
<dbReference type="Pfam" id="PF15112">
    <property type="entry name" value="DUF4559"/>
    <property type="match status" value="1"/>
</dbReference>
<dbReference type="PANTHER" id="PTHR46312:SF2">
    <property type="entry name" value="NUCLEOTIDE-BINDING OLIGOMERIZATION DOMAIN-CONTAINING PROTEIN 2-LIKE"/>
    <property type="match status" value="1"/>
</dbReference>
<feature type="coiled-coil region" evidence="1">
    <location>
        <begin position="236"/>
        <end position="282"/>
    </location>
</feature>
<comment type="caution">
    <text evidence="2">The sequence shown here is derived from an EMBL/GenBank/DDBJ whole genome shotgun (WGS) entry which is preliminary data.</text>
</comment>
<dbReference type="InterPro" id="IPR027417">
    <property type="entry name" value="P-loop_NTPase"/>
</dbReference>
<evidence type="ECO:0000313" key="2">
    <source>
        <dbReference type="EMBL" id="KAH3850736.1"/>
    </source>
</evidence>
<proteinExistence type="predicted"/>